<dbReference type="NCBIfam" id="TIGR01509">
    <property type="entry name" value="HAD-SF-IA-v3"/>
    <property type="match status" value="1"/>
</dbReference>
<dbReference type="Proteomes" id="UP000031561">
    <property type="component" value="Unassembled WGS sequence"/>
</dbReference>
<dbReference type="SFLD" id="SFLDG01135">
    <property type="entry name" value="C1.5.6:_HAD__Beta-PGM__Phospha"/>
    <property type="match status" value="1"/>
</dbReference>
<reference evidence="1 2" key="1">
    <citation type="journal article" date="2015" name="Genome Announc.">
        <title>Draft Genome Sequence of Filamentous Marine Cyanobacterium Lyngbya confervoides Strain BDU141951.</title>
        <authorList>
            <person name="Chandrababunaidu M.M."/>
            <person name="Sen D."/>
            <person name="Tripathy S."/>
        </authorList>
    </citation>
    <scope>NUCLEOTIDE SEQUENCE [LARGE SCALE GENOMIC DNA]</scope>
    <source>
        <strain evidence="1 2">BDU141951</strain>
    </source>
</reference>
<dbReference type="InterPro" id="IPR036412">
    <property type="entry name" value="HAD-like_sf"/>
</dbReference>
<dbReference type="PANTHER" id="PTHR42896">
    <property type="entry name" value="XYLULOSE-1,5-BISPHOSPHATE (XUBP) PHOSPHATASE"/>
    <property type="match status" value="1"/>
</dbReference>
<name>A0ABD4T7V5_9CYAN</name>
<dbReference type="Gene3D" id="3.40.50.1000">
    <property type="entry name" value="HAD superfamily/HAD-like"/>
    <property type="match status" value="1"/>
</dbReference>
<dbReference type="SFLD" id="SFLDS00003">
    <property type="entry name" value="Haloacid_Dehalogenase"/>
    <property type="match status" value="1"/>
</dbReference>
<evidence type="ECO:0000313" key="2">
    <source>
        <dbReference type="Proteomes" id="UP000031561"/>
    </source>
</evidence>
<evidence type="ECO:0000313" key="1">
    <source>
        <dbReference type="EMBL" id="MCM1984585.1"/>
    </source>
</evidence>
<comment type="caution">
    <text evidence="1">The sequence shown here is derived from an EMBL/GenBank/DDBJ whole genome shotgun (WGS) entry which is preliminary data.</text>
</comment>
<dbReference type="PANTHER" id="PTHR42896:SF2">
    <property type="entry name" value="CBBY-LIKE PROTEIN"/>
    <property type="match status" value="1"/>
</dbReference>
<dbReference type="PRINTS" id="PR00413">
    <property type="entry name" value="HADHALOGNASE"/>
</dbReference>
<keyword evidence="1" id="KW-0378">Hydrolase</keyword>
<sequence>MAQLRAIIFDVDGTLAETERVGHRVAFNQAFAERQLGWHWSEDHYAQLLHIGGGKERIRHFIAQGAAPLPQDWQGEPDLLRLHQRKNQIYQERLDQGQIQLRPGVLRLMQAARSKGVQLAIATTSSPSNAIALIQKLIGPEAPSWFTVIAAGDMVPHKKPAPDIYQFTLEALDLLPQECVVIEDSEPGVRAARACHLPVIATLHDYTRGQDFSQANWVVTHLGEADNPCTVLQGAPQTLTQITLQDCQQLLESGAIAQ</sequence>
<dbReference type="InterPro" id="IPR044999">
    <property type="entry name" value="CbbY-like"/>
</dbReference>
<dbReference type="InterPro" id="IPR023214">
    <property type="entry name" value="HAD_sf"/>
</dbReference>
<protein>
    <submittedName>
        <fullName evidence="1">HAD-IA family hydrolase</fullName>
    </submittedName>
</protein>
<dbReference type="SFLD" id="SFLDF00035">
    <property type="entry name" value="phosphoglycolate_phosphatase"/>
    <property type="match status" value="1"/>
</dbReference>
<dbReference type="EMBL" id="JTHE03000100">
    <property type="protein sequence ID" value="MCM1984585.1"/>
    <property type="molecule type" value="Genomic_DNA"/>
</dbReference>
<proteinExistence type="predicted"/>
<keyword evidence="2" id="KW-1185">Reference proteome</keyword>
<dbReference type="Gene3D" id="1.10.150.240">
    <property type="entry name" value="Putative phosphatase, domain 2"/>
    <property type="match status" value="1"/>
</dbReference>
<dbReference type="InterPro" id="IPR023198">
    <property type="entry name" value="PGP-like_dom2"/>
</dbReference>
<dbReference type="SUPFAM" id="SSF56784">
    <property type="entry name" value="HAD-like"/>
    <property type="match status" value="1"/>
</dbReference>
<dbReference type="InterPro" id="IPR006439">
    <property type="entry name" value="HAD-SF_hydro_IA"/>
</dbReference>
<dbReference type="AlphaFoldDB" id="A0ABD4T7V5"/>
<dbReference type="RefSeq" id="WP_166276563.1">
    <property type="nucleotide sequence ID" value="NZ_JTHE03000100.1"/>
</dbReference>
<dbReference type="Pfam" id="PF00702">
    <property type="entry name" value="Hydrolase"/>
    <property type="match status" value="1"/>
</dbReference>
<organism evidence="1 2">
    <name type="scientific">Lyngbya confervoides BDU141951</name>
    <dbReference type="NCBI Taxonomy" id="1574623"/>
    <lineage>
        <taxon>Bacteria</taxon>
        <taxon>Bacillati</taxon>
        <taxon>Cyanobacteriota</taxon>
        <taxon>Cyanophyceae</taxon>
        <taxon>Oscillatoriophycideae</taxon>
        <taxon>Oscillatoriales</taxon>
        <taxon>Microcoleaceae</taxon>
        <taxon>Lyngbya</taxon>
    </lineage>
</organism>
<dbReference type="GO" id="GO:0016787">
    <property type="term" value="F:hydrolase activity"/>
    <property type="evidence" value="ECO:0007669"/>
    <property type="project" value="UniProtKB-KW"/>
</dbReference>
<dbReference type="SFLD" id="SFLDG01129">
    <property type="entry name" value="C1.5:_HAD__Beta-PGM__Phosphata"/>
    <property type="match status" value="1"/>
</dbReference>
<accession>A0ABD4T7V5</accession>
<gene>
    <name evidence="1" type="ORF">QQ91_0017310</name>
</gene>